<dbReference type="GO" id="GO:0008170">
    <property type="term" value="F:N-methyltransferase activity"/>
    <property type="evidence" value="ECO:0007669"/>
    <property type="project" value="InterPro"/>
</dbReference>
<dbReference type="PRINTS" id="PR00508">
    <property type="entry name" value="S21N4MTFRASE"/>
</dbReference>
<dbReference type="Gene3D" id="3.40.50.150">
    <property type="entry name" value="Vaccinia Virus protein VP39"/>
    <property type="match status" value="1"/>
</dbReference>
<proteinExistence type="inferred from homology"/>
<evidence type="ECO:0000256" key="4">
    <source>
        <dbReference type="ARBA" id="ARBA00047942"/>
    </source>
</evidence>
<dbReference type="InterPro" id="IPR002052">
    <property type="entry name" value="DNA_methylase_N6_adenine_CS"/>
</dbReference>
<dbReference type="SUPFAM" id="SSF53335">
    <property type="entry name" value="S-adenosyl-L-methionine-dependent methyltransferases"/>
    <property type="match status" value="1"/>
</dbReference>
<keyword evidence="2 7" id="KW-0489">Methyltransferase</keyword>
<gene>
    <name evidence="7" type="ORF">SAMN06295912_15013</name>
</gene>
<dbReference type="PROSITE" id="PS00092">
    <property type="entry name" value="N6_MTASE"/>
    <property type="match status" value="1"/>
</dbReference>
<name>A0A239KDW1_9SPHN</name>
<dbReference type="Proteomes" id="UP000198281">
    <property type="component" value="Unassembled WGS sequence"/>
</dbReference>
<evidence type="ECO:0000313" key="7">
    <source>
        <dbReference type="EMBL" id="SNT15853.1"/>
    </source>
</evidence>
<evidence type="ECO:0000313" key="8">
    <source>
        <dbReference type="Proteomes" id="UP000198281"/>
    </source>
</evidence>
<sequence>MRVEHIGSATLYLGDAREIVPTLTGIDAVVTDPPYEFVPMGGGLGGKRQVYKDIYAEKLHEGFDPDMLLGVAPSLTVFCAKAQMRRMIEFADTNGFRWNLTTFNKTNPTPLCGANYLPDTEYVFHFWKGVRLGGTYHDKSRFWVSKASGDSSVHPTIKPVDLMVKLVRVAIDLPDPLILDPFMGSGTTGIACHREGRRFIGIEMNPAHFDTACRRIDDAERQGSLFGAAA</sequence>
<evidence type="ECO:0000256" key="2">
    <source>
        <dbReference type="ARBA" id="ARBA00022603"/>
    </source>
</evidence>
<dbReference type="Pfam" id="PF01555">
    <property type="entry name" value="N6_N4_Mtase"/>
    <property type="match status" value="1"/>
</dbReference>
<dbReference type="RefSeq" id="WP_089221316.1">
    <property type="nucleotide sequence ID" value="NZ_FZOS01000050.1"/>
</dbReference>
<keyword evidence="8" id="KW-1185">Reference proteome</keyword>
<dbReference type="GO" id="GO:0009007">
    <property type="term" value="F:site-specific DNA-methyltransferase (adenine-specific) activity"/>
    <property type="evidence" value="ECO:0007669"/>
    <property type="project" value="UniProtKB-EC"/>
</dbReference>
<dbReference type="AlphaFoldDB" id="A0A239KDW1"/>
<dbReference type="InterPro" id="IPR029063">
    <property type="entry name" value="SAM-dependent_MTases_sf"/>
</dbReference>
<dbReference type="InterPro" id="IPR002941">
    <property type="entry name" value="DNA_methylase_N4/N6"/>
</dbReference>
<organism evidence="7 8">
    <name type="scientific">Edaphosphingomonas laterariae</name>
    <dbReference type="NCBI Taxonomy" id="861865"/>
    <lineage>
        <taxon>Bacteria</taxon>
        <taxon>Pseudomonadati</taxon>
        <taxon>Pseudomonadota</taxon>
        <taxon>Alphaproteobacteria</taxon>
        <taxon>Sphingomonadales</taxon>
        <taxon>Rhizorhabdaceae</taxon>
        <taxon>Edaphosphingomonas</taxon>
    </lineage>
</organism>
<evidence type="ECO:0000256" key="3">
    <source>
        <dbReference type="ARBA" id="ARBA00022679"/>
    </source>
</evidence>
<evidence type="ECO:0000256" key="1">
    <source>
        <dbReference type="ARBA" id="ARBA00006594"/>
    </source>
</evidence>
<keyword evidence="3 7" id="KW-0808">Transferase</keyword>
<comment type="catalytic activity">
    <reaction evidence="4">
        <text>a 2'-deoxyadenosine in DNA + S-adenosyl-L-methionine = an N(6)-methyl-2'-deoxyadenosine in DNA + S-adenosyl-L-homocysteine + H(+)</text>
        <dbReference type="Rhea" id="RHEA:15197"/>
        <dbReference type="Rhea" id="RHEA-COMP:12418"/>
        <dbReference type="Rhea" id="RHEA-COMP:12419"/>
        <dbReference type="ChEBI" id="CHEBI:15378"/>
        <dbReference type="ChEBI" id="CHEBI:57856"/>
        <dbReference type="ChEBI" id="CHEBI:59789"/>
        <dbReference type="ChEBI" id="CHEBI:90615"/>
        <dbReference type="ChEBI" id="CHEBI:90616"/>
        <dbReference type="EC" id="2.1.1.72"/>
    </reaction>
</comment>
<dbReference type="EC" id="2.1.1.-" evidence="5"/>
<feature type="domain" description="DNA methylase N-4/N-6" evidence="6">
    <location>
        <begin position="26"/>
        <end position="212"/>
    </location>
</feature>
<comment type="similarity">
    <text evidence="1 5">Belongs to the N(4)/N(6)-methyltransferase family.</text>
</comment>
<evidence type="ECO:0000259" key="6">
    <source>
        <dbReference type="Pfam" id="PF01555"/>
    </source>
</evidence>
<accession>A0A239KDW1</accession>
<reference evidence="8" key="1">
    <citation type="submission" date="2017-06" db="EMBL/GenBank/DDBJ databases">
        <authorList>
            <person name="Varghese N."/>
            <person name="Submissions S."/>
        </authorList>
    </citation>
    <scope>NUCLEOTIDE SEQUENCE [LARGE SCALE GENOMIC DNA]</scope>
    <source>
        <strain evidence="8">LNB2</strain>
    </source>
</reference>
<protein>
    <recommendedName>
        <fullName evidence="5">Methyltransferase</fullName>
        <ecNumber evidence="5">2.1.1.-</ecNumber>
    </recommendedName>
</protein>
<dbReference type="EMBL" id="FZOS01000050">
    <property type="protein sequence ID" value="SNT15853.1"/>
    <property type="molecule type" value="Genomic_DNA"/>
</dbReference>
<evidence type="ECO:0000256" key="5">
    <source>
        <dbReference type="RuleBase" id="RU362026"/>
    </source>
</evidence>
<dbReference type="GO" id="GO:0032259">
    <property type="term" value="P:methylation"/>
    <property type="evidence" value="ECO:0007669"/>
    <property type="project" value="UniProtKB-KW"/>
</dbReference>
<dbReference type="GO" id="GO:0003677">
    <property type="term" value="F:DNA binding"/>
    <property type="evidence" value="ECO:0007669"/>
    <property type="project" value="InterPro"/>
</dbReference>
<dbReference type="InterPro" id="IPR001091">
    <property type="entry name" value="RM_Methyltransferase"/>
</dbReference>